<keyword evidence="5" id="KW-0804">Transcription</keyword>
<dbReference type="GO" id="GO:0000978">
    <property type="term" value="F:RNA polymerase II cis-regulatory region sequence-specific DNA binding"/>
    <property type="evidence" value="ECO:0000318"/>
    <property type="project" value="GO_Central"/>
</dbReference>
<feature type="region of interest" description="Disordered" evidence="7">
    <location>
        <begin position="978"/>
        <end position="1000"/>
    </location>
</feature>
<proteinExistence type="predicted"/>
<feature type="region of interest" description="Disordered" evidence="7">
    <location>
        <begin position="776"/>
        <end position="798"/>
    </location>
</feature>
<evidence type="ECO:0000256" key="5">
    <source>
        <dbReference type="ARBA" id="ARBA00023163"/>
    </source>
</evidence>
<evidence type="ECO:0000259" key="9">
    <source>
        <dbReference type="PROSITE" id="PS51294"/>
    </source>
</evidence>
<dbReference type="GO" id="GO:0006355">
    <property type="term" value="P:regulation of DNA-templated transcription"/>
    <property type="evidence" value="ECO:0000318"/>
    <property type="project" value="GO_Central"/>
</dbReference>
<evidence type="ECO:0000256" key="6">
    <source>
        <dbReference type="ARBA" id="ARBA00023242"/>
    </source>
</evidence>
<dbReference type="SMART" id="SM00717">
    <property type="entry name" value="SANT"/>
    <property type="match status" value="3"/>
</dbReference>
<dbReference type="FunFam" id="1.10.10.60:FF:000324">
    <property type="entry name" value="Transcription factor MYB3R-2"/>
    <property type="match status" value="1"/>
</dbReference>
<dbReference type="SUPFAM" id="SSF46689">
    <property type="entry name" value="Homeodomain-like"/>
    <property type="match status" value="2"/>
</dbReference>
<feature type="compositionally biased region" description="Polar residues" evidence="7">
    <location>
        <begin position="1"/>
        <end position="11"/>
    </location>
</feature>
<sequence>MASDRPGTSATTDDKSNEVSNEPIKDPRPKHKHSQGRTTGPTRRSTKGQWTAAEDAILSKAVQTYKGRNWKKIAECFSNRTDVQCLHRWQKVLNPNLVKGPWSKEEDDLIMEMVIIHGAKKWSLIAQALPGRIGKQCRERWHNHLNPSINREAWTQEEELRLIQAHQVYGNKWAELTKYLPGRTDNAIKNHWNSSVKKKLDFYMSSGLIAQIQSLPDTQNSSHCISSCSEEKQQIIQSQGLTCVDNSNQCISSFSEVKQQFNSENGLNEAAEVEESSECTRVSAQLCCSISDFDGETVPFNENEGLKMEESSVGQENLQNPQSSFLEEYNNSLEYAKHIFTVEPGIGIPGNTENHESYIDVAIPRNMFSQINPPDVAISSFLDESQHSAGDLSDKTKYSHVSDSNYGNEKLSHLSSRNLNDQISLENSDSIVSQKNGRQMAEGDTCNTHCYTTLPEISSADLAESSLVINLDDCTDSSTICNANQQNTEKSNMPDSTSQPHHPICSSDVCNPSFIYSVNEKLMFENNLGDSMSQLHDSEIPTCDYDEFFNLHSSMIHFSVDGNDDLVDNHLQTMDNTEKQVLVSNEINMLCSEVPNDPARSHVNSEENTNACRDYNSEALCYEPPRFPSIDVPFVSCDLVSSVDLQQAYSPLGIRQLMMSSINCTSPYGLWDSLSCESSPDAVLKNAAKSFLCTPSILKKRQRELLSPLCEKSDRKSGKKINHDLFCAVSNRNDSSSKDATYNDGRLCDISYESNKGNFSPDCQKSKSIHSMDQRECFDSSLKQSQDQPIDDKSKSAKVCGDNIIPKDSKLNNPGTLNDVNIDAKTETKLDGIVIENDIGNPSISTHAPEGPEPKKRFTDTPGIKRGIESPSAWKSPWFLRAFEDMGYLLSPIDKTYDAIGLMRHLSEHNAVALTDCHEILRGGNSGRRSIGRCSNLSNSVTRSNLWQDEEKENSQATNIMVECRVLDFSGCGSSPSKEAMGGSKKADDVENSYKSPPCHTKCLC</sequence>
<name>A0A0K9PMN3_ZOSMR</name>
<accession>A0A0K9PMN3</accession>
<dbReference type="Proteomes" id="UP000036987">
    <property type="component" value="Unassembled WGS sequence"/>
</dbReference>
<dbReference type="CDD" id="cd00167">
    <property type="entry name" value="SANT"/>
    <property type="match status" value="3"/>
</dbReference>
<dbReference type="STRING" id="29655.A0A0K9PMN3"/>
<feature type="region of interest" description="Disordered" evidence="7">
    <location>
        <begin position="840"/>
        <end position="867"/>
    </location>
</feature>
<evidence type="ECO:0000256" key="3">
    <source>
        <dbReference type="ARBA" id="ARBA00023015"/>
    </source>
</evidence>
<dbReference type="PROSITE" id="PS51294">
    <property type="entry name" value="HTH_MYB"/>
    <property type="match status" value="3"/>
</dbReference>
<dbReference type="GO" id="GO:0005634">
    <property type="term" value="C:nucleus"/>
    <property type="evidence" value="ECO:0000318"/>
    <property type="project" value="GO_Central"/>
</dbReference>
<evidence type="ECO:0000313" key="10">
    <source>
        <dbReference type="EMBL" id="KMZ70209.1"/>
    </source>
</evidence>
<dbReference type="FunFam" id="1.10.10.60:FF:000016">
    <property type="entry name" value="Transcriptional activator Myb isoform A"/>
    <property type="match status" value="1"/>
</dbReference>
<feature type="domain" description="Myb-like" evidence="8">
    <location>
        <begin position="146"/>
        <end position="196"/>
    </location>
</feature>
<dbReference type="InterPro" id="IPR009057">
    <property type="entry name" value="Homeodomain-like_sf"/>
</dbReference>
<dbReference type="OrthoDB" id="2143914at2759"/>
<reference evidence="11" key="1">
    <citation type="journal article" date="2016" name="Nature">
        <title>The genome of the seagrass Zostera marina reveals angiosperm adaptation to the sea.</title>
        <authorList>
            <person name="Olsen J.L."/>
            <person name="Rouze P."/>
            <person name="Verhelst B."/>
            <person name="Lin Y.-C."/>
            <person name="Bayer T."/>
            <person name="Collen J."/>
            <person name="Dattolo E."/>
            <person name="De Paoli E."/>
            <person name="Dittami S."/>
            <person name="Maumus F."/>
            <person name="Michel G."/>
            <person name="Kersting A."/>
            <person name="Lauritano C."/>
            <person name="Lohaus R."/>
            <person name="Toepel M."/>
            <person name="Tonon T."/>
            <person name="Vanneste K."/>
            <person name="Amirebrahimi M."/>
            <person name="Brakel J."/>
            <person name="Bostroem C."/>
            <person name="Chovatia M."/>
            <person name="Grimwood J."/>
            <person name="Jenkins J.W."/>
            <person name="Jueterbock A."/>
            <person name="Mraz A."/>
            <person name="Stam W.T."/>
            <person name="Tice H."/>
            <person name="Bornberg-Bauer E."/>
            <person name="Green P.J."/>
            <person name="Pearson G.A."/>
            <person name="Procaccini G."/>
            <person name="Duarte C.M."/>
            <person name="Schmutz J."/>
            <person name="Reusch T.B.H."/>
            <person name="Van de Peer Y."/>
        </authorList>
    </citation>
    <scope>NUCLEOTIDE SEQUENCE [LARGE SCALE GENOMIC DNA]</scope>
    <source>
        <strain evidence="11">cv. Finnish</strain>
    </source>
</reference>
<dbReference type="OMA" id="MHSTMNV"/>
<feature type="domain" description="Myb-like" evidence="8">
    <location>
        <begin position="42"/>
        <end position="93"/>
    </location>
</feature>
<comment type="caution">
    <text evidence="10">The sequence shown here is derived from an EMBL/GenBank/DDBJ whole genome shotgun (WGS) entry which is preliminary data.</text>
</comment>
<comment type="subcellular location">
    <subcellularLocation>
        <location evidence="1">Nucleus</location>
    </subcellularLocation>
</comment>
<dbReference type="PANTHER" id="PTHR45614">
    <property type="entry name" value="MYB PROTEIN-RELATED"/>
    <property type="match status" value="1"/>
</dbReference>
<feature type="domain" description="Myb-like" evidence="8">
    <location>
        <begin position="94"/>
        <end position="145"/>
    </location>
</feature>
<dbReference type="GO" id="GO:0000981">
    <property type="term" value="F:DNA-binding transcription factor activity, RNA polymerase II-specific"/>
    <property type="evidence" value="ECO:0000318"/>
    <property type="project" value="GO_Central"/>
</dbReference>
<dbReference type="Pfam" id="PF00249">
    <property type="entry name" value="Myb_DNA-binding"/>
    <property type="match status" value="3"/>
</dbReference>
<dbReference type="FunFam" id="1.10.10.60:FF:000010">
    <property type="entry name" value="Transcriptional activator Myb isoform A"/>
    <property type="match status" value="1"/>
</dbReference>
<evidence type="ECO:0000256" key="7">
    <source>
        <dbReference type="SAM" id="MobiDB-lite"/>
    </source>
</evidence>
<keyword evidence="2" id="KW-0677">Repeat</keyword>
<organism evidence="10 11">
    <name type="scientific">Zostera marina</name>
    <name type="common">Eelgrass</name>
    <dbReference type="NCBI Taxonomy" id="29655"/>
    <lineage>
        <taxon>Eukaryota</taxon>
        <taxon>Viridiplantae</taxon>
        <taxon>Streptophyta</taxon>
        <taxon>Embryophyta</taxon>
        <taxon>Tracheophyta</taxon>
        <taxon>Spermatophyta</taxon>
        <taxon>Magnoliopsida</taxon>
        <taxon>Liliopsida</taxon>
        <taxon>Zosteraceae</taxon>
        <taxon>Zostera</taxon>
    </lineage>
</organism>
<feature type="compositionally biased region" description="Basic and acidic residues" evidence="7">
    <location>
        <begin position="850"/>
        <end position="859"/>
    </location>
</feature>
<dbReference type="Gene3D" id="1.10.10.60">
    <property type="entry name" value="Homeodomain-like"/>
    <property type="match status" value="3"/>
</dbReference>
<dbReference type="InterPro" id="IPR050560">
    <property type="entry name" value="MYB_TF"/>
</dbReference>
<evidence type="ECO:0000256" key="1">
    <source>
        <dbReference type="ARBA" id="ARBA00004123"/>
    </source>
</evidence>
<keyword evidence="4" id="KW-0238">DNA-binding</keyword>
<feature type="domain" description="HTH myb-type" evidence="9">
    <location>
        <begin position="42"/>
        <end position="93"/>
    </location>
</feature>
<evidence type="ECO:0000259" key="8">
    <source>
        <dbReference type="PROSITE" id="PS50090"/>
    </source>
</evidence>
<dbReference type="PANTHER" id="PTHR45614:SF266">
    <property type="entry name" value="TRANSCRIPTION FACTOR MYB3R-4"/>
    <property type="match status" value="1"/>
</dbReference>
<dbReference type="EMBL" id="LFYR01000729">
    <property type="protein sequence ID" value="KMZ70209.1"/>
    <property type="molecule type" value="Genomic_DNA"/>
</dbReference>
<feature type="domain" description="HTH myb-type" evidence="9">
    <location>
        <begin position="150"/>
        <end position="200"/>
    </location>
</feature>
<evidence type="ECO:0000256" key="2">
    <source>
        <dbReference type="ARBA" id="ARBA00022737"/>
    </source>
</evidence>
<keyword evidence="3" id="KW-0805">Transcription regulation</keyword>
<feature type="compositionally biased region" description="Polar residues" evidence="7">
    <location>
        <begin position="36"/>
        <end position="49"/>
    </location>
</feature>
<evidence type="ECO:0000313" key="11">
    <source>
        <dbReference type="Proteomes" id="UP000036987"/>
    </source>
</evidence>
<dbReference type="AlphaFoldDB" id="A0A0K9PMN3"/>
<protein>
    <submittedName>
        <fullName evidence="10">Myb domain protein 3r-5</fullName>
    </submittedName>
</protein>
<dbReference type="PROSITE" id="PS50090">
    <property type="entry name" value="MYB_LIKE"/>
    <property type="match status" value="3"/>
</dbReference>
<feature type="compositionally biased region" description="Basic and acidic residues" evidence="7">
    <location>
        <begin position="12"/>
        <end position="27"/>
    </location>
</feature>
<keyword evidence="6" id="KW-0539">Nucleus</keyword>
<keyword evidence="11" id="KW-1185">Reference proteome</keyword>
<feature type="domain" description="HTH myb-type" evidence="9">
    <location>
        <begin position="94"/>
        <end position="149"/>
    </location>
</feature>
<dbReference type="InterPro" id="IPR001005">
    <property type="entry name" value="SANT/Myb"/>
</dbReference>
<gene>
    <name evidence="10" type="ORF">ZOSMA_1G01820</name>
</gene>
<evidence type="ECO:0000256" key="4">
    <source>
        <dbReference type="ARBA" id="ARBA00023125"/>
    </source>
</evidence>
<feature type="region of interest" description="Disordered" evidence="7">
    <location>
        <begin position="1"/>
        <end position="51"/>
    </location>
</feature>
<dbReference type="InterPro" id="IPR017930">
    <property type="entry name" value="Myb_dom"/>
</dbReference>